<keyword evidence="4" id="KW-1185">Reference proteome</keyword>
<dbReference type="Gene3D" id="3.40.250.10">
    <property type="entry name" value="Rhodanese-like domain"/>
    <property type="match status" value="1"/>
</dbReference>
<dbReference type="NCBIfam" id="NF008752">
    <property type="entry name" value="PRK11784.1-4"/>
    <property type="match status" value="1"/>
</dbReference>
<evidence type="ECO:0000259" key="2">
    <source>
        <dbReference type="PROSITE" id="PS50206"/>
    </source>
</evidence>
<feature type="domain" description="Rhodanese" evidence="2">
    <location>
        <begin position="12"/>
        <end position="133"/>
    </location>
</feature>
<dbReference type="InterPro" id="IPR058840">
    <property type="entry name" value="AAA_SelU"/>
</dbReference>
<dbReference type="EMBL" id="CP002028">
    <property type="protein sequence ID" value="ADG82274.1"/>
    <property type="molecule type" value="Genomic_DNA"/>
</dbReference>
<dbReference type="GO" id="GO:0002098">
    <property type="term" value="P:tRNA wobble uridine modification"/>
    <property type="evidence" value="ECO:0007669"/>
    <property type="project" value="InterPro"/>
</dbReference>
<dbReference type="HOGENOM" id="CLU_043456_0_0_9"/>
<dbReference type="SUPFAM" id="SSF52540">
    <property type="entry name" value="P-loop containing nucleoside triphosphate hydrolases"/>
    <property type="match status" value="1"/>
</dbReference>
<dbReference type="PANTHER" id="PTHR30401:SF0">
    <property type="entry name" value="TRNA 2-SELENOURIDINE SYNTHASE"/>
    <property type="match status" value="1"/>
</dbReference>
<proteinExistence type="predicted"/>
<evidence type="ECO:0000313" key="3">
    <source>
        <dbReference type="EMBL" id="ADG82274.1"/>
    </source>
</evidence>
<dbReference type="AlphaFoldDB" id="D5XF53"/>
<evidence type="ECO:0000313" key="4">
    <source>
        <dbReference type="Proteomes" id="UP000002377"/>
    </source>
</evidence>
<protein>
    <submittedName>
        <fullName evidence="3">tRNA 2-selenouridine synthase</fullName>
    </submittedName>
</protein>
<dbReference type="Gene3D" id="3.40.50.300">
    <property type="entry name" value="P-loop containing nucleotide triphosphate hydrolases"/>
    <property type="match status" value="1"/>
</dbReference>
<dbReference type="Pfam" id="PF26341">
    <property type="entry name" value="AAA_SelU"/>
    <property type="match status" value="1"/>
</dbReference>
<keyword evidence="1" id="KW-0711">Selenium</keyword>
<accession>D5XF53</accession>
<dbReference type="NCBIfam" id="NF008750">
    <property type="entry name" value="PRK11784.1-2"/>
    <property type="match status" value="1"/>
</dbReference>
<gene>
    <name evidence="3" type="ordered locus">TherJR_1417</name>
</gene>
<dbReference type="RefSeq" id="WP_013120291.1">
    <property type="nucleotide sequence ID" value="NC_014152.1"/>
</dbReference>
<dbReference type="InterPro" id="IPR027417">
    <property type="entry name" value="P-loop_NTPase"/>
</dbReference>
<dbReference type="OrthoDB" id="9808735at2"/>
<sequence length="348" mass="39442">MQKEINIEEAFKLPNVQFVDVRSPQEYAEACIPGAINIPVFNDREREIIGTIYKQQSPEKAKIEALRFVSPKLTDIVKRCQDIARDSNLVLYCWRGGMRSKSIATVLDIMGIPALRLTGGFKAYRRYVNSYLARELKHKVAVLHGLTGVGKTDVINILRQMGVPAIDLEGLANNRGSVFGNVGMEPQPSQKMFEGMLVDELKRFEPLGYIVVEGESRRIGRIILPEVLFKAMNEGINILLYCPIEYRVERIKRIYTEGPNQNIESLTGSLQSLTKRLGKNKVAELTRLIENKQFDEVITTLLVDYYDPLYRYPEKPDDNFDLSIDSSDPVQAAKKIKEFLAAQKLGGR</sequence>
<dbReference type="InterPro" id="IPR001763">
    <property type="entry name" value="Rhodanese-like_dom"/>
</dbReference>
<reference evidence="3 4" key="1">
    <citation type="submission" date="2010-05" db="EMBL/GenBank/DDBJ databases">
        <title>Complete sequence of Thermincola sp. JR.</title>
        <authorList>
            <consortium name="US DOE Joint Genome Institute"/>
            <person name="Lucas S."/>
            <person name="Copeland A."/>
            <person name="Lapidus A."/>
            <person name="Cheng J.-F."/>
            <person name="Bruce D."/>
            <person name="Goodwin L."/>
            <person name="Pitluck S."/>
            <person name="Chertkov O."/>
            <person name="Detter J.C."/>
            <person name="Han C."/>
            <person name="Tapia R."/>
            <person name="Land M."/>
            <person name="Hauser L."/>
            <person name="Kyrpides N."/>
            <person name="Mikhailova N."/>
            <person name="Hazen T.C."/>
            <person name="Woyke T."/>
        </authorList>
    </citation>
    <scope>NUCLEOTIDE SEQUENCE [LARGE SCALE GENOMIC DNA]</scope>
    <source>
        <strain evidence="3 4">JR</strain>
    </source>
</reference>
<dbReference type="InterPro" id="IPR017582">
    <property type="entry name" value="SelU"/>
</dbReference>
<dbReference type="InterPro" id="IPR036873">
    <property type="entry name" value="Rhodanese-like_dom_sf"/>
</dbReference>
<dbReference type="PROSITE" id="PS50206">
    <property type="entry name" value="RHODANESE_3"/>
    <property type="match status" value="1"/>
</dbReference>
<organism evidence="3 4">
    <name type="scientific">Thermincola potens (strain JR)</name>
    <dbReference type="NCBI Taxonomy" id="635013"/>
    <lineage>
        <taxon>Bacteria</taxon>
        <taxon>Bacillati</taxon>
        <taxon>Bacillota</taxon>
        <taxon>Clostridia</taxon>
        <taxon>Eubacteriales</taxon>
        <taxon>Thermincolaceae</taxon>
        <taxon>Thermincola</taxon>
    </lineage>
</organism>
<dbReference type="eggNOG" id="COG2603">
    <property type="taxonomic scope" value="Bacteria"/>
</dbReference>
<dbReference type="KEGG" id="tjr:TherJR_1417"/>
<dbReference type="NCBIfam" id="TIGR03167">
    <property type="entry name" value="tRNA_sel_U_synt"/>
    <property type="match status" value="1"/>
</dbReference>
<dbReference type="SUPFAM" id="SSF52821">
    <property type="entry name" value="Rhodanese/Cell cycle control phosphatase"/>
    <property type="match status" value="1"/>
</dbReference>
<dbReference type="Proteomes" id="UP000002377">
    <property type="component" value="Chromosome"/>
</dbReference>
<dbReference type="Pfam" id="PF00581">
    <property type="entry name" value="Rhodanese"/>
    <property type="match status" value="1"/>
</dbReference>
<dbReference type="GO" id="GO:0043828">
    <property type="term" value="F:tRNA 2-selenouridine synthase activity"/>
    <property type="evidence" value="ECO:0007669"/>
    <property type="project" value="InterPro"/>
</dbReference>
<dbReference type="STRING" id="635013.TherJR_1417"/>
<name>D5XF53_THEPJ</name>
<evidence type="ECO:0000256" key="1">
    <source>
        <dbReference type="ARBA" id="ARBA00023266"/>
    </source>
</evidence>
<dbReference type="PANTHER" id="PTHR30401">
    <property type="entry name" value="TRNA 2-SELENOURIDINE SYNTHASE"/>
    <property type="match status" value="1"/>
</dbReference>
<dbReference type="SMART" id="SM00450">
    <property type="entry name" value="RHOD"/>
    <property type="match status" value="1"/>
</dbReference>